<comment type="caution">
    <text evidence="2">The sequence shown here is derived from an EMBL/GenBank/DDBJ whole genome shotgun (WGS) entry which is preliminary data.</text>
</comment>
<evidence type="ECO:0000256" key="1">
    <source>
        <dbReference type="SAM" id="Coils"/>
    </source>
</evidence>
<accession>A0A0F9LZC8</accession>
<dbReference type="AlphaFoldDB" id="A0A0F9LZC8"/>
<organism evidence="2">
    <name type="scientific">marine sediment metagenome</name>
    <dbReference type="NCBI Taxonomy" id="412755"/>
    <lineage>
        <taxon>unclassified sequences</taxon>
        <taxon>metagenomes</taxon>
        <taxon>ecological metagenomes</taxon>
    </lineage>
</organism>
<protein>
    <submittedName>
        <fullName evidence="2">Uncharacterized protein</fullName>
    </submittedName>
</protein>
<dbReference type="EMBL" id="LAZR01011306">
    <property type="protein sequence ID" value="KKM62377.1"/>
    <property type="molecule type" value="Genomic_DNA"/>
</dbReference>
<keyword evidence="1" id="KW-0175">Coiled coil</keyword>
<gene>
    <name evidence="2" type="ORF">LCGC14_1522280</name>
</gene>
<reference evidence="2" key="1">
    <citation type="journal article" date="2015" name="Nature">
        <title>Complex archaea that bridge the gap between prokaryotes and eukaryotes.</title>
        <authorList>
            <person name="Spang A."/>
            <person name="Saw J.H."/>
            <person name="Jorgensen S.L."/>
            <person name="Zaremba-Niedzwiedzka K."/>
            <person name="Martijn J."/>
            <person name="Lind A.E."/>
            <person name="van Eijk R."/>
            <person name="Schleper C."/>
            <person name="Guy L."/>
            <person name="Ettema T.J."/>
        </authorList>
    </citation>
    <scope>NUCLEOTIDE SEQUENCE</scope>
</reference>
<feature type="coiled-coil region" evidence="1">
    <location>
        <begin position="158"/>
        <end position="192"/>
    </location>
</feature>
<sequence length="222" mass="25688">MVEKKICKRAVIRGDNVRECPFGLPIPESCENAGEAIHRMAVTEGSDKLKRANRLVYAYHKEHKECRYADKILVEFKKVDCDFGDTAEGKKSTPFRGSPLFPRTFHGVGLDGIYGYPLGFYSDNSQSRNMFFGLFSLLGSNTIEEFIKLADRYDKCGEKEKANILDNLLDKLKKIKEEYKETFGKVEKYLKEYRATYENKRGDMGMLRRMTDAWYGPRQTNR</sequence>
<name>A0A0F9LZC8_9ZZZZ</name>
<evidence type="ECO:0000313" key="2">
    <source>
        <dbReference type="EMBL" id="KKM62377.1"/>
    </source>
</evidence>
<proteinExistence type="predicted"/>